<evidence type="ECO:0000256" key="6">
    <source>
        <dbReference type="SAM" id="Phobius"/>
    </source>
</evidence>
<feature type="transmembrane region" description="Helical" evidence="6">
    <location>
        <begin position="124"/>
        <end position="145"/>
    </location>
</feature>
<gene>
    <name evidence="7" type="ORF">NIES30_14025</name>
</gene>
<dbReference type="AlphaFoldDB" id="A0A1U7J3V6"/>
<dbReference type="Proteomes" id="UP000185557">
    <property type="component" value="Unassembled WGS sequence"/>
</dbReference>
<comment type="caution">
    <text evidence="7">The sequence shown here is derived from an EMBL/GenBank/DDBJ whole genome shotgun (WGS) entry which is preliminary data.</text>
</comment>
<dbReference type="GO" id="GO:0016020">
    <property type="term" value="C:membrane"/>
    <property type="evidence" value="ECO:0007669"/>
    <property type="project" value="UniProtKB-SubCell"/>
</dbReference>
<name>A0A1U7J3V6_9CYAN</name>
<dbReference type="PANTHER" id="PTHR10057">
    <property type="entry name" value="PERIPHERAL-TYPE BENZODIAZEPINE RECEPTOR"/>
    <property type="match status" value="1"/>
</dbReference>
<evidence type="ECO:0000256" key="4">
    <source>
        <dbReference type="ARBA" id="ARBA00022989"/>
    </source>
</evidence>
<dbReference type="FunFam" id="1.20.1260.100:FF:000001">
    <property type="entry name" value="translocator protein 2"/>
    <property type="match status" value="1"/>
</dbReference>
<keyword evidence="5 6" id="KW-0472">Membrane</keyword>
<feature type="transmembrane region" description="Helical" evidence="6">
    <location>
        <begin position="44"/>
        <end position="64"/>
    </location>
</feature>
<keyword evidence="4 6" id="KW-1133">Transmembrane helix</keyword>
<evidence type="ECO:0000313" key="7">
    <source>
        <dbReference type="EMBL" id="OKH47101.1"/>
    </source>
</evidence>
<feature type="transmembrane region" description="Helical" evidence="6">
    <location>
        <begin position="70"/>
        <end position="92"/>
    </location>
</feature>
<dbReference type="CDD" id="cd15904">
    <property type="entry name" value="TSPO_MBR"/>
    <property type="match status" value="1"/>
</dbReference>
<keyword evidence="8" id="KW-1185">Reference proteome</keyword>
<dbReference type="OrthoDB" id="529610at2"/>
<dbReference type="Pfam" id="PF03073">
    <property type="entry name" value="TspO_MBR"/>
    <property type="match status" value="1"/>
</dbReference>
<evidence type="ECO:0000256" key="1">
    <source>
        <dbReference type="ARBA" id="ARBA00004141"/>
    </source>
</evidence>
<reference evidence="7 8" key="1">
    <citation type="submission" date="2016-11" db="EMBL/GenBank/DDBJ databases">
        <title>Draft Genome Sequences of Nine Cyanobacterial Strains from Diverse Habitats.</title>
        <authorList>
            <person name="Zhu T."/>
            <person name="Hou S."/>
            <person name="Lu X."/>
            <person name="Hess W.R."/>
        </authorList>
    </citation>
    <scope>NUCLEOTIDE SEQUENCE [LARGE SCALE GENOMIC DNA]</scope>
    <source>
        <strain evidence="7 8">NIES-30</strain>
    </source>
</reference>
<comment type="similarity">
    <text evidence="2">Belongs to the TspO/BZRP family.</text>
</comment>
<evidence type="ECO:0000313" key="8">
    <source>
        <dbReference type="Proteomes" id="UP000185557"/>
    </source>
</evidence>
<feature type="transmembrane region" description="Helical" evidence="6">
    <location>
        <begin position="157"/>
        <end position="176"/>
    </location>
</feature>
<comment type="subcellular location">
    <subcellularLocation>
        <location evidence="1">Membrane</location>
        <topology evidence="1">Multi-pass membrane protein</topology>
    </subcellularLocation>
</comment>
<dbReference type="GO" id="GO:0033013">
    <property type="term" value="P:tetrapyrrole metabolic process"/>
    <property type="evidence" value="ECO:0007669"/>
    <property type="project" value="UniProtKB-ARBA"/>
</dbReference>
<evidence type="ECO:0000256" key="5">
    <source>
        <dbReference type="ARBA" id="ARBA00023136"/>
    </source>
</evidence>
<keyword evidence="3 6" id="KW-0812">Transmembrane</keyword>
<dbReference type="InterPro" id="IPR004307">
    <property type="entry name" value="TspO_MBR"/>
</dbReference>
<dbReference type="PANTHER" id="PTHR10057:SF0">
    <property type="entry name" value="TRANSLOCATOR PROTEIN"/>
    <property type="match status" value="1"/>
</dbReference>
<dbReference type="InterPro" id="IPR038330">
    <property type="entry name" value="TspO/MBR-related_sf"/>
</dbReference>
<evidence type="ECO:0000256" key="3">
    <source>
        <dbReference type="ARBA" id="ARBA00022692"/>
    </source>
</evidence>
<protein>
    <submittedName>
        <fullName evidence="7">TspO protein</fullName>
    </submittedName>
</protein>
<dbReference type="Gene3D" id="1.20.1260.100">
    <property type="entry name" value="TspO/MBR protein"/>
    <property type="match status" value="1"/>
</dbReference>
<sequence>MRQMSNNKLVKNGVNRVMGVNEAARDTTIRTDLANPRWDRKATLIYLGATIAQIAAMTGLLWAMDVAFQYFNLGALALWVTTSIACAFFAFVTLRSRLFSLLDNTRNSGRYKSLQRPGWAPPPLAFPIVWMSIAVLRVVSAYLVWSAMGQTFLSWPLILYVAHLSLGDTWNTIFTVEGRLGAAVPMVIVGPLLSVVVVTVGYFQVVPLAGWIILPSLVWLAIATALCISLWQLNGQEPLYPVVSRAES</sequence>
<organism evidence="7 8">
    <name type="scientific">Phormidium tenue NIES-30</name>
    <dbReference type="NCBI Taxonomy" id="549789"/>
    <lineage>
        <taxon>Bacteria</taxon>
        <taxon>Bacillati</taxon>
        <taxon>Cyanobacteriota</taxon>
        <taxon>Cyanophyceae</taxon>
        <taxon>Oscillatoriophycideae</taxon>
        <taxon>Oscillatoriales</taxon>
        <taxon>Oscillatoriaceae</taxon>
        <taxon>Phormidium</taxon>
    </lineage>
</organism>
<dbReference type="STRING" id="549789.NIES30_14025"/>
<evidence type="ECO:0000256" key="2">
    <source>
        <dbReference type="ARBA" id="ARBA00007524"/>
    </source>
</evidence>
<dbReference type="EMBL" id="MRCG01000010">
    <property type="protein sequence ID" value="OKH47101.1"/>
    <property type="molecule type" value="Genomic_DNA"/>
</dbReference>
<proteinExistence type="inferred from homology"/>
<feature type="transmembrane region" description="Helical" evidence="6">
    <location>
        <begin position="209"/>
        <end position="231"/>
    </location>
</feature>
<feature type="transmembrane region" description="Helical" evidence="6">
    <location>
        <begin position="183"/>
        <end position="203"/>
    </location>
</feature>
<accession>A0A1U7J3V6</accession>